<dbReference type="STRING" id="42251.A0A2T6ZYE2"/>
<dbReference type="AlphaFoldDB" id="A0A2T6ZYE2"/>
<dbReference type="EMBL" id="NESQ01000062">
    <property type="protein sequence ID" value="PUU80513.1"/>
    <property type="molecule type" value="Genomic_DNA"/>
</dbReference>
<evidence type="ECO:0000313" key="3">
    <source>
        <dbReference type="EMBL" id="PUU80513.1"/>
    </source>
</evidence>
<dbReference type="OrthoDB" id="273345at2759"/>
<organism evidence="3 4">
    <name type="scientific">Tuber borchii</name>
    <name type="common">White truffle</name>
    <dbReference type="NCBI Taxonomy" id="42251"/>
    <lineage>
        <taxon>Eukaryota</taxon>
        <taxon>Fungi</taxon>
        <taxon>Dikarya</taxon>
        <taxon>Ascomycota</taxon>
        <taxon>Pezizomycotina</taxon>
        <taxon>Pezizomycetes</taxon>
        <taxon>Pezizales</taxon>
        <taxon>Tuberaceae</taxon>
        <taxon>Tuber</taxon>
    </lineage>
</organism>
<dbReference type="PANTHER" id="PTHR11538:SF26">
    <property type="entry name" value="FERREDOXIN-FOLD ANTICODON-BINDING DOMAIN-CONTAINING PROTEIN 1"/>
    <property type="match status" value="1"/>
</dbReference>
<dbReference type="GO" id="GO:0070475">
    <property type="term" value="P:rRNA base methylation"/>
    <property type="evidence" value="ECO:0007669"/>
    <property type="project" value="InterPro"/>
</dbReference>
<feature type="region of interest" description="Disordered" evidence="1">
    <location>
        <begin position="99"/>
        <end position="120"/>
    </location>
</feature>
<feature type="region of interest" description="Disordered" evidence="1">
    <location>
        <begin position="240"/>
        <end position="270"/>
    </location>
</feature>
<dbReference type="Proteomes" id="UP000244722">
    <property type="component" value="Unassembled WGS sequence"/>
</dbReference>
<evidence type="ECO:0000259" key="2">
    <source>
        <dbReference type="Pfam" id="PF10354"/>
    </source>
</evidence>
<dbReference type="InterPro" id="IPR019446">
    <property type="entry name" value="BMT5-like"/>
</dbReference>
<dbReference type="PANTHER" id="PTHR11538">
    <property type="entry name" value="PHENYLALANYL-TRNA SYNTHETASE"/>
    <property type="match status" value="1"/>
</dbReference>
<feature type="compositionally biased region" description="Basic and acidic residues" evidence="1">
    <location>
        <begin position="105"/>
        <end position="120"/>
    </location>
</feature>
<evidence type="ECO:0000313" key="4">
    <source>
        <dbReference type="Proteomes" id="UP000244722"/>
    </source>
</evidence>
<feature type="domain" description="25S rRNA (uridine-N(3))-methyltransferase BMT5-like" evidence="2">
    <location>
        <begin position="28"/>
        <end position="218"/>
    </location>
</feature>
<comment type="caution">
    <text evidence="3">The sequence shown here is derived from an EMBL/GenBank/DDBJ whole genome shotgun (WGS) entry which is preliminary data.</text>
</comment>
<proteinExistence type="predicted"/>
<sequence>MWISMLDCTQPPPPQKPPTLFHPSSRILLLGEGDFSFAASLVRHHCVRHLTATSLDSEAELLEKYPQAAGNVAVVRGMAGGGGKVGRVKAVRKRRGEVVPGPVEEGGKEGEEGEEEGRKELGGRGVVGFDVITFMFPHIGGKSTHLDRQVCGNQQLLQSFFTSVKPLLSPRGVIVVTLFEGKQYDLWDIKGLAKAAGLQTRTSFKFAFEDYPGYAHSRTLGNVSSGGWKGEERNARTFVFEVGDRERNSAGGGGGRQGKRKKQDDSSGEE</sequence>
<reference evidence="3 4" key="1">
    <citation type="submission" date="2017-04" db="EMBL/GenBank/DDBJ databases">
        <title>Draft genome sequence of Tuber borchii Vittad., a whitish edible truffle.</title>
        <authorList>
            <consortium name="DOE Joint Genome Institute"/>
            <person name="Murat C."/>
            <person name="Kuo A."/>
            <person name="Barry K.W."/>
            <person name="Clum A."/>
            <person name="Dockter R.B."/>
            <person name="Fauchery L."/>
            <person name="Iotti M."/>
            <person name="Kohler A."/>
            <person name="Labutti K."/>
            <person name="Lindquist E.A."/>
            <person name="Lipzen A."/>
            <person name="Ohm R.A."/>
            <person name="Wang M."/>
            <person name="Grigoriev I.V."/>
            <person name="Zambonelli A."/>
            <person name="Martin F.M."/>
        </authorList>
    </citation>
    <scope>NUCLEOTIDE SEQUENCE [LARGE SCALE GENOMIC DNA]</scope>
    <source>
        <strain evidence="3 4">Tbo3840</strain>
    </source>
</reference>
<dbReference type="GO" id="GO:0070042">
    <property type="term" value="F:rRNA (uridine-N3-)-methyltransferase activity"/>
    <property type="evidence" value="ECO:0007669"/>
    <property type="project" value="InterPro"/>
</dbReference>
<dbReference type="Pfam" id="PF10354">
    <property type="entry name" value="BMT5-like"/>
    <property type="match status" value="1"/>
</dbReference>
<dbReference type="GO" id="GO:0005737">
    <property type="term" value="C:cytoplasm"/>
    <property type="evidence" value="ECO:0007669"/>
    <property type="project" value="TreeGrafter"/>
</dbReference>
<name>A0A2T6ZYE2_TUBBO</name>
<evidence type="ECO:0000256" key="1">
    <source>
        <dbReference type="SAM" id="MobiDB-lite"/>
    </source>
</evidence>
<accession>A0A2T6ZYE2</accession>
<keyword evidence="4" id="KW-1185">Reference proteome</keyword>
<protein>
    <recommendedName>
        <fullName evidence="2">25S rRNA (uridine-N(3))-methyltransferase BMT5-like domain-containing protein</fullName>
    </recommendedName>
</protein>
<gene>
    <name evidence="3" type="ORF">B9Z19DRAFT_1171382</name>
</gene>